<accession>A0A645H405</accession>
<proteinExistence type="predicted"/>
<protein>
    <submittedName>
        <fullName evidence="1">Uncharacterized protein</fullName>
    </submittedName>
</protein>
<reference evidence="1" key="1">
    <citation type="submission" date="2019-08" db="EMBL/GenBank/DDBJ databases">
        <authorList>
            <person name="Kucharzyk K."/>
            <person name="Murdoch R.W."/>
            <person name="Higgins S."/>
            <person name="Loffler F."/>
        </authorList>
    </citation>
    <scope>NUCLEOTIDE SEQUENCE</scope>
</reference>
<organism evidence="1">
    <name type="scientific">bioreactor metagenome</name>
    <dbReference type="NCBI Taxonomy" id="1076179"/>
    <lineage>
        <taxon>unclassified sequences</taxon>
        <taxon>metagenomes</taxon>
        <taxon>ecological metagenomes</taxon>
    </lineage>
</organism>
<sequence length="118" mass="12576">MLVGKGHALVHSALHDVAVAVKVQAEEVAPGVGVGKGRAFSRRVHIRMVDGTVTARVHLVNHLVKEGVDTAALLFGLQLIRAGKVVHKPVAVRCASQRRDKLLPFARYVVNGLAAQHG</sequence>
<evidence type="ECO:0000313" key="1">
    <source>
        <dbReference type="EMBL" id="MPN33440.1"/>
    </source>
</evidence>
<dbReference type="EMBL" id="VSSQ01085947">
    <property type="protein sequence ID" value="MPN33440.1"/>
    <property type="molecule type" value="Genomic_DNA"/>
</dbReference>
<dbReference type="AlphaFoldDB" id="A0A645H405"/>
<gene>
    <name evidence="1" type="ORF">SDC9_180927</name>
</gene>
<comment type="caution">
    <text evidence="1">The sequence shown here is derived from an EMBL/GenBank/DDBJ whole genome shotgun (WGS) entry which is preliminary data.</text>
</comment>
<name>A0A645H405_9ZZZZ</name>